<name>A0AAD3RJK0_LATJO</name>
<dbReference type="AlphaFoldDB" id="A0AAD3RJK0"/>
<dbReference type="EMBL" id="BRZM01000425">
    <property type="protein sequence ID" value="GLD70741.1"/>
    <property type="molecule type" value="Genomic_DNA"/>
</dbReference>
<protein>
    <submittedName>
        <fullName evidence="1">Nitric oxide-associated protein 1</fullName>
    </submittedName>
</protein>
<proteinExistence type="predicted"/>
<keyword evidence="2" id="KW-1185">Reference proteome</keyword>
<evidence type="ECO:0000313" key="1">
    <source>
        <dbReference type="EMBL" id="GLD70741.1"/>
    </source>
</evidence>
<sequence length="121" mass="13697">MFMPYEDSACESEVTSDLQAPVHCEFTHNELKDATAVMTPRLRSRDVRQFDPIPPHRLIDRLLFDHASINLAPARGNRWFSVVGLRLRPVHITSLEKADIFMRNTLDTALLGVSHTVTAVT</sequence>
<evidence type="ECO:0000313" key="2">
    <source>
        <dbReference type="Proteomes" id="UP001279410"/>
    </source>
</evidence>
<dbReference type="Proteomes" id="UP001279410">
    <property type="component" value="Unassembled WGS sequence"/>
</dbReference>
<organism evidence="1 2">
    <name type="scientific">Lates japonicus</name>
    <name type="common">Japanese lates</name>
    <dbReference type="NCBI Taxonomy" id="270547"/>
    <lineage>
        <taxon>Eukaryota</taxon>
        <taxon>Metazoa</taxon>
        <taxon>Chordata</taxon>
        <taxon>Craniata</taxon>
        <taxon>Vertebrata</taxon>
        <taxon>Euteleostomi</taxon>
        <taxon>Actinopterygii</taxon>
        <taxon>Neopterygii</taxon>
        <taxon>Teleostei</taxon>
        <taxon>Neoteleostei</taxon>
        <taxon>Acanthomorphata</taxon>
        <taxon>Carangaria</taxon>
        <taxon>Carangaria incertae sedis</taxon>
        <taxon>Centropomidae</taxon>
        <taxon>Lates</taxon>
    </lineage>
</organism>
<reference evidence="1" key="1">
    <citation type="submission" date="2022-08" db="EMBL/GenBank/DDBJ databases">
        <title>Genome sequencing of akame (Lates japonicus).</title>
        <authorList>
            <person name="Hashiguchi Y."/>
            <person name="Takahashi H."/>
        </authorList>
    </citation>
    <scope>NUCLEOTIDE SEQUENCE</scope>
    <source>
        <strain evidence="1">Kochi</strain>
    </source>
</reference>
<accession>A0AAD3RJK0</accession>
<gene>
    <name evidence="1" type="ORF">AKAME5_002205900</name>
</gene>
<comment type="caution">
    <text evidence="1">The sequence shown here is derived from an EMBL/GenBank/DDBJ whole genome shotgun (WGS) entry which is preliminary data.</text>
</comment>